<evidence type="ECO:0000313" key="2">
    <source>
        <dbReference type="Proteomes" id="UP000735302"/>
    </source>
</evidence>
<accession>A0AAV4BJ65</accession>
<gene>
    <name evidence="1" type="ORF">PoB_004604000</name>
</gene>
<organism evidence="1 2">
    <name type="scientific">Plakobranchus ocellatus</name>
    <dbReference type="NCBI Taxonomy" id="259542"/>
    <lineage>
        <taxon>Eukaryota</taxon>
        <taxon>Metazoa</taxon>
        <taxon>Spiralia</taxon>
        <taxon>Lophotrochozoa</taxon>
        <taxon>Mollusca</taxon>
        <taxon>Gastropoda</taxon>
        <taxon>Heterobranchia</taxon>
        <taxon>Euthyneura</taxon>
        <taxon>Panpulmonata</taxon>
        <taxon>Sacoglossa</taxon>
        <taxon>Placobranchoidea</taxon>
        <taxon>Plakobranchidae</taxon>
        <taxon>Plakobranchus</taxon>
    </lineage>
</organism>
<evidence type="ECO:0000313" key="1">
    <source>
        <dbReference type="EMBL" id="GFO19535.1"/>
    </source>
</evidence>
<keyword evidence="2" id="KW-1185">Reference proteome</keyword>
<dbReference type="Proteomes" id="UP000735302">
    <property type="component" value="Unassembled WGS sequence"/>
</dbReference>
<dbReference type="EMBL" id="BLXT01005065">
    <property type="protein sequence ID" value="GFO19535.1"/>
    <property type="molecule type" value="Genomic_DNA"/>
</dbReference>
<name>A0AAV4BJ65_9GAST</name>
<comment type="caution">
    <text evidence="1">The sequence shown here is derived from an EMBL/GenBank/DDBJ whole genome shotgun (WGS) entry which is preliminary data.</text>
</comment>
<protein>
    <submittedName>
        <fullName evidence="1">Uncharacterized protein</fullName>
    </submittedName>
</protein>
<dbReference type="AlphaFoldDB" id="A0AAV4BJ65"/>
<sequence>MHDVSIKSGVNNAYSDNIRQDAMRLQSEAGVSSSNVQNVIRIVAKHVFDHQIKEPLPSKQTSLDMNREGLVISNIQATEKILKSDSVTLHVDGTSRDHKKILKAWVEKLFPNTATVTESRVTHRITSLLKQIEQGAKASLFLERVDFHELPQALSNLGLNRLQLTGAAEFHGAHSSSITNDVIIQLDKFRNNERLPPVFVRKWVRVLCAPLCTNLTDSMVRSKVEKVLKHQKFLSNRKKT</sequence>
<proteinExistence type="predicted"/>
<reference evidence="1 2" key="1">
    <citation type="journal article" date="2021" name="Elife">
        <title>Chloroplast acquisition without the gene transfer in kleptoplastic sea slugs, Plakobranchus ocellatus.</title>
        <authorList>
            <person name="Maeda T."/>
            <person name="Takahashi S."/>
            <person name="Yoshida T."/>
            <person name="Shimamura S."/>
            <person name="Takaki Y."/>
            <person name="Nagai Y."/>
            <person name="Toyoda A."/>
            <person name="Suzuki Y."/>
            <person name="Arimoto A."/>
            <person name="Ishii H."/>
            <person name="Satoh N."/>
            <person name="Nishiyama T."/>
            <person name="Hasebe M."/>
            <person name="Maruyama T."/>
            <person name="Minagawa J."/>
            <person name="Obokata J."/>
            <person name="Shigenobu S."/>
        </authorList>
    </citation>
    <scope>NUCLEOTIDE SEQUENCE [LARGE SCALE GENOMIC DNA]</scope>
</reference>